<name>A9BBY0_PROM4</name>
<gene>
    <name evidence="3" type="ordered locus">P9211_14111</name>
</gene>
<keyword evidence="4" id="KW-1185">Reference proteome</keyword>
<dbReference type="PROSITE" id="PS50889">
    <property type="entry name" value="S4"/>
    <property type="match status" value="1"/>
</dbReference>
<dbReference type="eggNOG" id="COG2302">
    <property type="taxonomic scope" value="Bacteria"/>
</dbReference>
<evidence type="ECO:0000256" key="1">
    <source>
        <dbReference type="PROSITE-ProRule" id="PRU00182"/>
    </source>
</evidence>
<dbReference type="Proteomes" id="UP000000788">
    <property type="component" value="Chromosome"/>
</dbReference>
<dbReference type="STRING" id="93059.P9211_14111"/>
<dbReference type="SMART" id="SM00363">
    <property type="entry name" value="S4"/>
    <property type="match status" value="1"/>
</dbReference>
<organism evidence="3 4">
    <name type="scientific">Prochlorococcus marinus (strain MIT 9211)</name>
    <dbReference type="NCBI Taxonomy" id="93059"/>
    <lineage>
        <taxon>Bacteria</taxon>
        <taxon>Bacillati</taxon>
        <taxon>Cyanobacteriota</taxon>
        <taxon>Cyanophyceae</taxon>
        <taxon>Synechococcales</taxon>
        <taxon>Prochlorococcaceae</taxon>
        <taxon>Prochlorococcus</taxon>
    </lineage>
</organism>
<dbReference type="HOGENOM" id="CLU_075687_0_0_3"/>
<dbReference type="PANTHER" id="PTHR13633">
    <property type="entry name" value="MITOCHONDRIAL TRANSCRIPTION RESCUE FACTOR 1"/>
    <property type="match status" value="1"/>
</dbReference>
<accession>A9BBY0</accession>
<feature type="domain" description="RNA-binding S4" evidence="2">
    <location>
        <begin position="188"/>
        <end position="248"/>
    </location>
</feature>
<dbReference type="GO" id="GO:0003723">
    <property type="term" value="F:RNA binding"/>
    <property type="evidence" value="ECO:0007669"/>
    <property type="project" value="UniProtKB-KW"/>
</dbReference>
<dbReference type="InterPro" id="IPR002942">
    <property type="entry name" value="S4_RNA-bd"/>
</dbReference>
<reference evidence="3 4" key="1">
    <citation type="journal article" date="2007" name="PLoS Genet.">
        <title>Patterns and implications of gene gain and loss in the evolution of Prochlorococcus.</title>
        <authorList>
            <person name="Kettler G.C."/>
            <person name="Martiny A.C."/>
            <person name="Huang K."/>
            <person name="Zucker J."/>
            <person name="Coleman M.L."/>
            <person name="Rodrigue S."/>
            <person name="Chen F."/>
            <person name="Lapidus A."/>
            <person name="Ferriera S."/>
            <person name="Johnson J."/>
            <person name="Steglich C."/>
            <person name="Church G.M."/>
            <person name="Richardson P."/>
            <person name="Chisholm S.W."/>
        </authorList>
    </citation>
    <scope>NUCLEOTIDE SEQUENCE [LARGE SCALE GENOMIC DNA]</scope>
    <source>
        <strain evidence="4">MIT 9211</strain>
    </source>
</reference>
<evidence type="ECO:0000313" key="3">
    <source>
        <dbReference type="EMBL" id="ABX09342.1"/>
    </source>
</evidence>
<dbReference type="Pfam" id="PF01479">
    <property type="entry name" value="S4"/>
    <property type="match status" value="1"/>
</dbReference>
<dbReference type="Gene3D" id="3.30.1370.160">
    <property type="match status" value="1"/>
</dbReference>
<dbReference type="RefSeq" id="WP_012195963.1">
    <property type="nucleotide sequence ID" value="NC_009976.1"/>
</dbReference>
<evidence type="ECO:0000313" key="4">
    <source>
        <dbReference type="Proteomes" id="UP000000788"/>
    </source>
</evidence>
<dbReference type="OrthoDB" id="9812787at2"/>
<dbReference type="PANTHER" id="PTHR13633:SF3">
    <property type="entry name" value="MITOCHONDRIAL TRANSCRIPTION RESCUE FACTOR 1"/>
    <property type="match status" value="1"/>
</dbReference>
<dbReference type="InterPro" id="IPR017506">
    <property type="entry name" value="PSII_S4"/>
</dbReference>
<dbReference type="KEGG" id="pmj:P9211_14111"/>
<dbReference type="Gene3D" id="3.10.290.10">
    <property type="entry name" value="RNA-binding S4 domain"/>
    <property type="match status" value="1"/>
</dbReference>
<protein>
    <recommendedName>
        <fullName evidence="2">RNA-binding S4 domain-containing protein</fullName>
    </recommendedName>
</protein>
<dbReference type="NCBIfam" id="TIGR03069">
    <property type="entry name" value="PS_II_S4"/>
    <property type="match status" value="1"/>
</dbReference>
<dbReference type="CDD" id="cd00165">
    <property type="entry name" value="S4"/>
    <property type="match status" value="1"/>
</dbReference>
<dbReference type="SUPFAM" id="SSF55174">
    <property type="entry name" value="Alpha-L RNA-binding motif"/>
    <property type="match status" value="1"/>
</dbReference>
<evidence type="ECO:0000259" key="2">
    <source>
        <dbReference type="SMART" id="SM00363"/>
    </source>
</evidence>
<proteinExistence type="predicted"/>
<dbReference type="AlphaFoldDB" id="A9BBY0"/>
<dbReference type="InterPro" id="IPR036986">
    <property type="entry name" value="S4_RNA-bd_sf"/>
</dbReference>
<dbReference type="EMBL" id="CP000878">
    <property type="protein sequence ID" value="ABX09342.1"/>
    <property type="molecule type" value="Genomic_DNA"/>
</dbReference>
<sequence>MKLISRDLIKRSKNAETLERLISLGEKAHKTWQELWSPFVEAQLIEEILKIFDPIHEINCHADGGYLGAERKRILFRRTHEGEKKIFPKPTLSGMQIEGNFLFDKTRIQDFKEALEEKGISPSDLGDIWIVGDRGAQLICTREAGLLLNKQNGLIREVSIKYELLDINQLRLPSKRMPKKITTIEASTRLDSISSAGFGLSRAKIVTEIKAGRIRLNWTRANQPFKDVKSGDRIHLEGKGSLLIQNIEPTKRARWRVVLQRE</sequence>
<keyword evidence="1" id="KW-0694">RNA-binding</keyword>